<dbReference type="CDD" id="cd04182">
    <property type="entry name" value="GT_2_like_f"/>
    <property type="match status" value="1"/>
</dbReference>
<sequence length="194" mass="21644">MKLSHLSAIILASGRASRFGENKLLHPVDGKPMIEKLFSSIPSGLFEQVIVVSTYSDILTISKKYGYMAVRNEDTTNDIAKTIALGMAEINPLCRGCMFFVSDQPWLTTRTIQNLAAHFSEESEKIHVPLCNGKQGNPVIFPSRYFMELSALPPNHGGKYLCKKYPEAVSFLPVLNPLELKDIDKKTDLLSVRK</sequence>
<evidence type="ECO:0000313" key="3">
    <source>
        <dbReference type="Proteomes" id="UP000446866"/>
    </source>
</evidence>
<dbReference type="PANTHER" id="PTHR43777">
    <property type="entry name" value="MOLYBDENUM COFACTOR CYTIDYLYLTRANSFERASE"/>
    <property type="match status" value="1"/>
</dbReference>
<dbReference type="PANTHER" id="PTHR43777:SF1">
    <property type="entry name" value="MOLYBDENUM COFACTOR CYTIDYLYLTRANSFERASE"/>
    <property type="match status" value="1"/>
</dbReference>
<proteinExistence type="predicted"/>
<gene>
    <name evidence="2" type="ORF">D0435_10340</name>
</gene>
<organism evidence="2 3">
    <name type="scientific">Anaerotruncus colihominis</name>
    <dbReference type="NCBI Taxonomy" id="169435"/>
    <lineage>
        <taxon>Bacteria</taxon>
        <taxon>Bacillati</taxon>
        <taxon>Bacillota</taxon>
        <taxon>Clostridia</taxon>
        <taxon>Eubacteriales</taxon>
        <taxon>Oscillospiraceae</taxon>
        <taxon>Anaerotruncus</taxon>
    </lineage>
</organism>
<dbReference type="AlphaFoldDB" id="A0A845QJI8"/>
<keyword evidence="3" id="KW-1185">Reference proteome</keyword>
<feature type="domain" description="MobA-like NTP transferase" evidence="1">
    <location>
        <begin position="8"/>
        <end position="165"/>
    </location>
</feature>
<dbReference type="Pfam" id="PF12804">
    <property type="entry name" value="NTP_transf_3"/>
    <property type="match status" value="1"/>
</dbReference>
<dbReference type="InterPro" id="IPR025877">
    <property type="entry name" value="MobA-like_NTP_Trfase"/>
</dbReference>
<dbReference type="InterPro" id="IPR029044">
    <property type="entry name" value="Nucleotide-diphossugar_trans"/>
</dbReference>
<dbReference type="RefSeq" id="WP_160202331.1">
    <property type="nucleotide sequence ID" value="NZ_QXWK01000018.1"/>
</dbReference>
<protein>
    <submittedName>
        <fullName evidence="2">Nucleotidyltransferase family protein</fullName>
    </submittedName>
</protein>
<dbReference type="GO" id="GO:0016779">
    <property type="term" value="F:nucleotidyltransferase activity"/>
    <property type="evidence" value="ECO:0007669"/>
    <property type="project" value="UniProtKB-ARBA"/>
</dbReference>
<accession>A0A845QJI8</accession>
<reference evidence="2 3" key="1">
    <citation type="submission" date="2018-08" db="EMBL/GenBank/DDBJ databases">
        <title>Murine metabolic-syndrome-specific gut microbial biobank.</title>
        <authorList>
            <person name="Liu C."/>
        </authorList>
    </citation>
    <scope>NUCLEOTIDE SEQUENCE [LARGE SCALE GENOMIC DNA]</scope>
    <source>
        <strain evidence="2 3">28</strain>
    </source>
</reference>
<name>A0A845QJI8_9FIRM</name>
<keyword evidence="2" id="KW-0808">Transferase</keyword>
<dbReference type="EMBL" id="QXWK01000018">
    <property type="protein sequence ID" value="NBH62049.1"/>
    <property type="molecule type" value="Genomic_DNA"/>
</dbReference>
<evidence type="ECO:0000313" key="2">
    <source>
        <dbReference type="EMBL" id="NBH62049.1"/>
    </source>
</evidence>
<dbReference type="Proteomes" id="UP000446866">
    <property type="component" value="Unassembled WGS sequence"/>
</dbReference>
<evidence type="ECO:0000259" key="1">
    <source>
        <dbReference type="Pfam" id="PF12804"/>
    </source>
</evidence>
<dbReference type="Gene3D" id="3.90.550.10">
    <property type="entry name" value="Spore Coat Polysaccharide Biosynthesis Protein SpsA, Chain A"/>
    <property type="match status" value="1"/>
</dbReference>
<dbReference type="SUPFAM" id="SSF53448">
    <property type="entry name" value="Nucleotide-diphospho-sugar transferases"/>
    <property type="match status" value="1"/>
</dbReference>
<comment type="caution">
    <text evidence="2">The sequence shown here is derived from an EMBL/GenBank/DDBJ whole genome shotgun (WGS) entry which is preliminary data.</text>
</comment>